<dbReference type="Pfam" id="PF00486">
    <property type="entry name" value="Trans_reg_C"/>
    <property type="match status" value="1"/>
</dbReference>
<protein>
    <submittedName>
        <fullName evidence="6">Response regulator transcription factor</fullName>
    </submittedName>
</protein>
<dbReference type="InterPro" id="IPR039420">
    <property type="entry name" value="WalR-like"/>
</dbReference>
<dbReference type="PANTHER" id="PTHR48111">
    <property type="entry name" value="REGULATOR OF RPOS"/>
    <property type="match status" value="1"/>
</dbReference>
<proteinExistence type="predicted"/>
<organism evidence="6 7">
    <name type="scientific">Aciditerrimonas ferrireducens</name>
    <dbReference type="NCBI Taxonomy" id="667306"/>
    <lineage>
        <taxon>Bacteria</taxon>
        <taxon>Bacillati</taxon>
        <taxon>Actinomycetota</taxon>
        <taxon>Acidimicrobiia</taxon>
        <taxon>Acidimicrobiales</taxon>
        <taxon>Acidimicrobiaceae</taxon>
        <taxon>Aciditerrimonas</taxon>
    </lineage>
</organism>
<dbReference type="CDD" id="cd00383">
    <property type="entry name" value="trans_reg_C"/>
    <property type="match status" value="1"/>
</dbReference>
<sequence>MARVLVVDDDRALVRTLAIALGARGFDVVTAHSGRDGIAQVALAQPDVVVLDLGLPDLDGVQVCREVRQWSAVPIVVLSAADDEQRKVAALDLGADDYVTKPFGMAELQARLRVALRHGSRQGEGEARVTLGRLVVDQASRCAWVDGELLDLTAKELDLLAYLARHAGKLCPHHLVLQAVWGPGYGTETHYLRTYAHRLRRKLDGSGVVLRTHPGLGYELRLVGEPVTEPAPGRPRSGG</sequence>
<dbReference type="Gene3D" id="3.40.50.2300">
    <property type="match status" value="1"/>
</dbReference>
<evidence type="ECO:0000256" key="1">
    <source>
        <dbReference type="ARBA" id="ARBA00023125"/>
    </source>
</evidence>
<gene>
    <name evidence="6" type="ORF">ACFFRE_10215</name>
</gene>
<evidence type="ECO:0000259" key="5">
    <source>
        <dbReference type="PROSITE" id="PS51755"/>
    </source>
</evidence>
<dbReference type="Gene3D" id="1.10.10.10">
    <property type="entry name" value="Winged helix-like DNA-binding domain superfamily/Winged helix DNA-binding domain"/>
    <property type="match status" value="1"/>
</dbReference>
<dbReference type="Proteomes" id="UP001589788">
    <property type="component" value="Unassembled WGS sequence"/>
</dbReference>
<dbReference type="Pfam" id="PF00072">
    <property type="entry name" value="Response_reg"/>
    <property type="match status" value="1"/>
</dbReference>
<feature type="domain" description="Response regulatory" evidence="4">
    <location>
        <begin position="3"/>
        <end position="116"/>
    </location>
</feature>
<dbReference type="InterPro" id="IPR036388">
    <property type="entry name" value="WH-like_DNA-bd_sf"/>
</dbReference>
<accession>A0ABV6C487</accession>
<dbReference type="InterPro" id="IPR011006">
    <property type="entry name" value="CheY-like_superfamily"/>
</dbReference>
<dbReference type="SMART" id="SM00448">
    <property type="entry name" value="REC"/>
    <property type="match status" value="1"/>
</dbReference>
<dbReference type="PANTHER" id="PTHR48111:SF50">
    <property type="entry name" value="KDP OPERON TRANSCRIPTIONAL REGULATORY PROTEIN KDPE"/>
    <property type="match status" value="1"/>
</dbReference>
<evidence type="ECO:0000256" key="2">
    <source>
        <dbReference type="PROSITE-ProRule" id="PRU00169"/>
    </source>
</evidence>
<dbReference type="PROSITE" id="PS50110">
    <property type="entry name" value="RESPONSE_REGULATORY"/>
    <property type="match status" value="1"/>
</dbReference>
<dbReference type="PROSITE" id="PS51755">
    <property type="entry name" value="OMPR_PHOB"/>
    <property type="match status" value="1"/>
</dbReference>
<evidence type="ECO:0000313" key="6">
    <source>
        <dbReference type="EMBL" id="MFC0082503.1"/>
    </source>
</evidence>
<dbReference type="EMBL" id="JBHLYQ010000110">
    <property type="protein sequence ID" value="MFC0082503.1"/>
    <property type="molecule type" value="Genomic_DNA"/>
</dbReference>
<dbReference type="Gene3D" id="6.10.250.690">
    <property type="match status" value="1"/>
</dbReference>
<evidence type="ECO:0000256" key="3">
    <source>
        <dbReference type="PROSITE-ProRule" id="PRU01091"/>
    </source>
</evidence>
<keyword evidence="1 3" id="KW-0238">DNA-binding</keyword>
<dbReference type="InterPro" id="IPR001867">
    <property type="entry name" value="OmpR/PhoB-type_DNA-bd"/>
</dbReference>
<dbReference type="SMART" id="SM00862">
    <property type="entry name" value="Trans_reg_C"/>
    <property type="match status" value="1"/>
</dbReference>
<reference evidence="6 7" key="1">
    <citation type="submission" date="2024-09" db="EMBL/GenBank/DDBJ databases">
        <authorList>
            <person name="Sun Q."/>
            <person name="Mori K."/>
        </authorList>
    </citation>
    <scope>NUCLEOTIDE SEQUENCE [LARGE SCALE GENOMIC DNA]</scope>
    <source>
        <strain evidence="6 7">JCM 15389</strain>
    </source>
</reference>
<evidence type="ECO:0000259" key="4">
    <source>
        <dbReference type="PROSITE" id="PS50110"/>
    </source>
</evidence>
<comment type="caution">
    <text evidence="6">The sequence shown here is derived from an EMBL/GenBank/DDBJ whole genome shotgun (WGS) entry which is preliminary data.</text>
</comment>
<feature type="modified residue" description="4-aspartylphosphate" evidence="2">
    <location>
        <position position="52"/>
    </location>
</feature>
<dbReference type="RefSeq" id="WP_377790106.1">
    <property type="nucleotide sequence ID" value="NZ_JBHLYQ010000110.1"/>
</dbReference>
<dbReference type="InterPro" id="IPR001789">
    <property type="entry name" value="Sig_transdc_resp-reg_receiver"/>
</dbReference>
<keyword evidence="7" id="KW-1185">Reference proteome</keyword>
<feature type="domain" description="OmpR/PhoB-type" evidence="5">
    <location>
        <begin position="126"/>
        <end position="222"/>
    </location>
</feature>
<dbReference type="CDD" id="cd17620">
    <property type="entry name" value="REC_OmpR_KdpE-like"/>
    <property type="match status" value="1"/>
</dbReference>
<evidence type="ECO:0000313" key="7">
    <source>
        <dbReference type="Proteomes" id="UP001589788"/>
    </source>
</evidence>
<feature type="DNA-binding region" description="OmpR/PhoB-type" evidence="3">
    <location>
        <begin position="126"/>
        <end position="222"/>
    </location>
</feature>
<name>A0ABV6C487_9ACTN</name>
<keyword evidence="2" id="KW-0597">Phosphoprotein</keyword>
<dbReference type="SUPFAM" id="SSF52172">
    <property type="entry name" value="CheY-like"/>
    <property type="match status" value="1"/>
</dbReference>